<dbReference type="Gene3D" id="1.20.1070.10">
    <property type="entry name" value="Rhodopsin 7-helix transmembrane proteins"/>
    <property type="match status" value="1"/>
</dbReference>
<evidence type="ECO:0000313" key="17">
    <source>
        <dbReference type="Proteomes" id="UP000327493"/>
    </source>
</evidence>
<keyword evidence="17" id="KW-1185">Reference proteome</keyword>
<dbReference type="InterPro" id="IPR046338">
    <property type="entry name" value="GAIN_dom_sf"/>
</dbReference>
<evidence type="ECO:0000256" key="10">
    <source>
        <dbReference type="ARBA" id="ARBA00023224"/>
    </source>
</evidence>
<evidence type="ECO:0000256" key="4">
    <source>
        <dbReference type="ARBA" id="ARBA00022989"/>
    </source>
</evidence>
<feature type="signal peptide" evidence="12">
    <location>
        <begin position="1"/>
        <end position="22"/>
    </location>
</feature>
<gene>
    <name evidence="16" type="ORF">FQN60_015971</name>
</gene>
<dbReference type="GO" id="GO:0007189">
    <property type="term" value="P:adenylate cyclase-activating G protein-coupled receptor signaling pathway"/>
    <property type="evidence" value="ECO:0007669"/>
    <property type="project" value="TreeGrafter"/>
</dbReference>
<evidence type="ECO:0000256" key="9">
    <source>
        <dbReference type="ARBA" id="ARBA00023180"/>
    </source>
</evidence>
<dbReference type="SUPFAM" id="SSF81321">
    <property type="entry name" value="Family A G protein-coupled receptor-like"/>
    <property type="match status" value="1"/>
</dbReference>
<dbReference type="InterPro" id="IPR036445">
    <property type="entry name" value="GPCR_2_extracell_dom_sf"/>
</dbReference>
<dbReference type="SMART" id="SM00303">
    <property type="entry name" value="GPS"/>
    <property type="match status" value="1"/>
</dbReference>
<sequence length="874" mass="96976">MCSKVVLFLFGAVCITSQISSAVEEVYSAELMVESNVTLDSQTILNALLGIINLTSPNNPPVTLSDSKLVAECLIIGTDTQCNCSAGYIWSNQVCYNFNCCRESTCTKNVSYIEPLCIAKVQVRINGSVINSLQGESTIKTQLQNKFGELNGFESLNVTGQRQSNKFTDFEAAVSVRFETSKLQKIVTDLESALEAVLWVDTSGMVTIESLKGTVLYESEQVLNCTFEEASGSAGWNMSTPNQRFELNTGSVVKLDPNCATATYKSCTYECGFTTGSVRHTARAQLKVALLPDVIALTIDPLTADCSAEPVKPTININVTATIANSTESFSVWWSLNNVTKENLKNQKGAPFCKQDRINNDSWPKTPAGATVIIRTCEVGRVGYKSRTCIHRTWMDVFYYCIDENLNKVLDAADDFVNAASNMLNKTWEGFNKSDIQKISSTYLDSVEGLVKNIHVNTSKGMNSSNLDLKFCSGSDCNISVFDANVSMNKTNGIMKTVAVKNLMEKLENNQTEVTSLLISTTLQDNNDSSFGIRLEFPQQLKPKYKPLCVFWDTTTSKWSSEGCTANSSDGNRIVCDCNHLTSFSVLMSKSDTSDKILDMITNVGMGVSICSLLIFLIIESLVWSAVVKTNLSHFRHTAIVNIAVFLLLGDCSFLANIFLENLDENWCLFLTVCQHLFFLAMFSWMLCMSVMLVHQLIFVFSPLRKRVFMFLSSIVGYVCPMLIVGCSYVYCKYTKKPYYSMDTCWLVYESLLVGSIHAFILPIGTVILTNLFSMVVVMLTLLKSSAPEGSKADDKETAKSILKVVVFLTPVFGVTWVFGFGLLLLNNNTIHFTIVNYSFTILNSFQVREEIFKIIAIMETETAALMYSMQCHL</sequence>
<name>A0A5J5CSJ8_9PERO</name>
<evidence type="ECO:0000256" key="3">
    <source>
        <dbReference type="ARBA" id="ARBA00022692"/>
    </source>
</evidence>
<evidence type="ECO:0000256" key="12">
    <source>
        <dbReference type="SAM" id="SignalP"/>
    </source>
</evidence>
<feature type="transmembrane region" description="Helical" evidence="11">
    <location>
        <begin position="751"/>
        <end position="782"/>
    </location>
</feature>
<dbReference type="EMBL" id="VOFY01000018">
    <property type="protein sequence ID" value="KAA8583425.1"/>
    <property type="molecule type" value="Genomic_DNA"/>
</dbReference>
<keyword evidence="9" id="KW-0325">Glycoprotein</keyword>
<dbReference type="Gene3D" id="4.10.1240.10">
    <property type="entry name" value="GPCR, family 2, extracellular hormone receptor domain"/>
    <property type="match status" value="1"/>
</dbReference>
<evidence type="ECO:0000259" key="15">
    <source>
        <dbReference type="PROSITE" id="PS50262"/>
    </source>
</evidence>
<dbReference type="GO" id="GO:0004930">
    <property type="term" value="F:G protein-coupled receptor activity"/>
    <property type="evidence" value="ECO:0007669"/>
    <property type="project" value="UniProtKB-KW"/>
</dbReference>
<evidence type="ECO:0000256" key="6">
    <source>
        <dbReference type="ARBA" id="ARBA00023136"/>
    </source>
</evidence>
<dbReference type="Gene3D" id="2.60.220.50">
    <property type="match status" value="1"/>
</dbReference>
<keyword evidence="7" id="KW-1015">Disulfide bond</keyword>
<keyword evidence="10" id="KW-0807">Transducer</keyword>
<feature type="domain" description="G-protein coupled receptors family 2 profile 2" evidence="14">
    <location>
        <begin position="598"/>
        <end position="844"/>
    </location>
</feature>
<evidence type="ECO:0000256" key="11">
    <source>
        <dbReference type="SAM" id="Phobius"/>
    </source>
</evidence>
<evidence type="ECO:0000259" key="14">
    <source>
        <dbReference type="PROSITE" id="PS50261"/>
    </source>
</evidence>
<dbReference type="PROSITE" id="PS50261">
    <property type="entry name" value="G_PROTEIN_RECEP_F2_4"/>
    <property type="match status" value="1"/>
</dbReference>
<organism evidence="16 17">
    <name type="scientific">Etheostoma spectabile</name>
    <name type="common">orangethroat darter</name>
    <dbReference type="NCBI Taxonomy" id="54343"/>
    <lineage>
        <taxon>Eukaryota</taxon>
        <taxon>Metazoa</taxon>
        <taxon>Chordata</taxon>
        <taxon>Craniata</taxon>
        <taxon>Vertebrata</taxon>
        <taxon>Euteleostomi</taxon>
        <taxon>Actinopterygii</taxon>
        <taxon>Neopterygii</taxon>
        <taxon>Teleostei</taxon>
        <taxon>Neoteleostei</taxon>
        <taxon>Acanthomorphata</taxon>
        <taxon>Eupercaria</taxon>
        <taxon>Perciformes</taxon>
        <taxon>Percoidei</taxon>
        <taxon>Percidae</taxon>
        <taxon>Etheostomatinae</taxon>
        <taxon>Etheostoma</taxon>
    </lineage>
</organism>
<evidence type="ECO:0000256" key="8">
    <source>
        <dbReference type="ARBA" id="ARBA00023170"/>
    </source>
</evidence>
<keyword evidence="3 11" id="KW-0812">Transmembrane</keyword>
<feature type="transmembrane region" description="Helical" evidence="11">
    <location>
        <begin position="604"/>
        <end position="627"/>
    </location>
</feature>
<dbReference type="PANTHER" id="PTHR45813:SF2">
    <property type="entry name" value="ADHESION G-PROTEIN COUPLED RECEPTOR F3"/>
    <property type="match status" value="1"/>
</dbReference>
<keyword evidence="5" id="KW-0297">G-protein coupled receptor</keyword>
<dbReference type="GO" id="GO:0007166">
    <property type="term" value="P:cell surface receptor signaling pathway"/>
    <property type="evidence" value="ECO:0007669"/>
    <property type="project" value="InterPro"/>
</dbReference>
<protein>
    <recommendedName>
        <fullName evidence="18">GPS domain-containing protein</fullName>
    </recommendedName>
</protein>
<dbReference type="InterPro" id="IPR057244">
    <property type="entry name" value="GAIN_B"/>
</dbReference>
<dbReference type="PROSITE" id="PS50262">
    <property type="entry name" value="G_PROTEIN_RECEP_F1_2"/>
    <property type="match status" value="1"/>
</dbReference>
<dbReference type="FunFam" id="1.20.1070.10:FF:000058">
    <property type="entry name" value="Adhesion G protein-coupled receptor F5"/>
    <property type="match status" value="1"/>
</dbReference>
<comment type="caution">
    <text evidence="16">The sequence shown here is derived from an EMBL/GenBank/DDBJ whole genome shotgun (WGS) entry which is preliminary data.</text>
</comment>
<keyword evidence="6 11" id="KW-0472">Membrane</keyword>
<dbReference type="InterPro" id="IPR017452">
    <property type="entry name" value="GPCR_Rhodpsn_7TM"/>
</dbReference>
<evidence type="ECO:0000259" key="13">
    <source>
        <dbReference type="PROSITE" id="PS50221"/>
    </source>
</evidence>
<dbReference type="Pfam" id="PF01825">
    <property type="entry name" value="GPS"/>
    <property type="match status" value="1"/>
</dbReference>
<accession>A0A5J5CSJ8</accession>
<evidence type="ECO:0000313" key="16">
    <source>
        <dbReference type="EMBL" id="KAA8583425.1"/>
    </source>
</evidence>
<evidence type="ECO:0008006" key="18">
    <source>
        <dbReference type="Google" id="ProtNLM"/>
    </source>
</evidence>
<dbReference type="PROSITE" id="PS50221">
    <property type="entry name" value="GAIN_B"/>
    <property type="match status" value="1"/>
</dbReference>
<dbReference type="InterPro" id="IPR000832">
    <property type="entry name" value="GPCR_2_secretin-like"/>
</dbReference>
<comment type="similarity">
    <text evidence="2">Belongs to the G-protein coupled receptor 2 family. Adhesion G-protein coupled receptor (ADGR) subfamily.</text>
</comment>
<evidence type="ECO:0000256" key="5">
    <source>
        <dbReference type="ARBA" id="ARBA00023040"/>
    </source>
</evidence>
<dbReference type="AlphaFoldDB" id="A0A5J5CSJ8"/>
<comment type="subcellular location">
    <subcellularLocation>
        <location evidence="1">Membrane</location>
        <topology evidence="1">Multi-pass membrane protein</topology>
    </subcellularLocation>
</comment>
<keyword evidence="8" id="KW-0675">Receptor</keyword>
<proteinExistence type="inferred from homology"/>
<dbReference type="Proteomes" id="UP000327493">
    <property type="component" value="Chromosome 18"/>
</dbReference>
<evidence type="ECO:0000256" key="2">
    <source>
        <dbReference type="ARBA" id="ARBA00007343"/>
    </source>
</evidence>
<feature type="transmembrane region" description="Helical" evidence="11">
    <location>
        <begin position="802"/>
        <end position="826"/>
    </location>
</feature>
<evidence type="ECO:0000256" key="1">
    <source>
        <dbReference type="ARBA" id="ARBA00004141"/>
    </source>
</evidence>
<dbReference type="InterPro" id="IPR017981">
    <property type="entry name" value="GPCR_2-like_7TM"/>
</dbReference>
<dbReference type="Pfam" id="PF00002">
    <property type="entry name" value="7tm_2"/>
    <property type="match status" value="1"/>
</dbReference>
<evidence type="ECO:0000256" key="7">
    <source>
        <dbReference type="ARBA" id="ARBA00023157"/>
    </source>
</evidence>
<feature type="chain" id="PRO_5023932711" description="GPS domain-containing protein" evidence="12">
    <location>
        <begin position="23"/>
        <end position="874"/>
    </location>
</feature>
<feature type="domain" description="G-protein coupled receptors family 1 profile" evidence="15">
    <location>
        <begin position="608"/>
        <end position="868"/>
    </location>
</feature>
<dbReference type="GO" id="GO:0016020">
    <property type="term" value="C:membrane"/>
    <property type="evidence" value="ECO:0007669"/>
    <property type="project" value="UniProtKB-SubCell"/>
</dbReference>
<feature type="transmembrane region" description="Helical" evidence="11">
    <location>
        <begin position="708"/>
        <end position="731"/>
    </location>
</feature>
<keyword evidence="12" id="KW-0732">Signal</keyword>
<feature type="domain" description="GAIN-B" evidence="13">
    <location>
        <begin position="440"/>
        <end position="594"/>
    </location>
</feature>
<dbReference type="InterPro" id="IPR051587">
    <property type="entry name" value="Adhesion_GPCR"/>
</dbReference>
<dbReference type="InterPro" id="IPR000203">
    <property type="entry name" value="GPS"/>
</dbReference>
<feature type="transmembrane region" description="Helical" evidence="11">
    <location>
        <begin position="680"/>
        <end position="701"/>
    </location>
</feature>
<dbReference type="PANTHER" id="PTHR45813">
    <property type="entry name" value="IG-LIKE DOMAIN-CONTAINING PROTEIN"/>
    <property type="match status" value="1"/>
</dbReference>
<keyword evidence="4 11" id="KW-1133">Transmembrane helix</keyword>
<reference evidence="16 17" key="1">
    <citation type="submission" date="2019-08" db="EMBL/GenBank/DDBJ databases">
        <title>A chromosome-level genome assembly, high-density linkage maps, and genome scans reveal the genomic architecture of hybrid incompatibilities underlying speciation via character displacement in darters (Percidae: Etheostominae).</title>
        <authorList>
            <person name="Moran R.L."/>
            <person name="Catchen J.M."/>
            <person name="Fuller R.C."/>
        </authorList>
    </citation>
    <scope>NUCLEOTIDE SEQUENCE [LARGE SCALE GENOMIC DNA]</scope>
    <source>
        <strain evidence="16">EspeVRDwgs_2016</strain>
        <tissue evidence="16">Muscle</tissue>
    </source>
</reference>